<dbReference type="Gramene" id="QL10p024010:mrna">
    <property type="protein sequence ID" value="QL10p024010:mrna:CDS:1"/>
    <property type="gene ID" value="QL10p024010"/>
</dbReference>
<evidence type="ECO:0000313" key="1">
    <source>
        <dbReference type="EnsemblPlants" id="QL10p024010:mrna:CDS:1"/>
    </source>
</evidence>
<organism evidence="1 2">
    <name type="scientific">Quercus lobata</name>
    <name type="common">Valley oak</name>
    <dbReference type="NCBI Taxonomy" id="97700"/>
    <lineage>
        <taxon>Eukaryota</taxon>
        <taxon>Viridiplantae</taxon>
        <taxon>Streptophyta</taxon>
        <taxon>Embryophyta</taxon>
        <taxon>Tracheophyta</taxon>
        <taxon>Spermatophyta</taxon>
        <taxon>Magnoliopsida</taxon>
        <taxon>eudicotyledons</taxon>
        <taxon>Gunneridae</taxon>
        <taxon>Pentapetalae</taxon>
        <taxon>rosids</taxon>
        <taxon>fabids</taxon>
        <taxon>Fagales</taxon>
        <taxon>Fagaceae</taxon>
        <taxon>Quercus</taxon>
    </lineage>
</organism>
<accession>A0A7N2MR00</accession>
<dbReference type="EnsemblPlants" id="QL10p024010:mrna">
    <property type="protein sequence ID" value="QL10p024010:mrna:CDS:1"/>
    <property type="gene ID" value="QL10p024010"/>
</dbReference>
<dbReference type="Proteomes" id="UP000594261">
    <property type="component" value="Chromosome 10"/>
</dbReference>
<sequence>MQEGNNRIYLRLDRALSTNDWISYFSGTRVLHLVDSTSDHCALLIVDSIAMQPSRKRMFHFEDMWTKKEECEDIIKNAWEGCLHRGIPDSISSSLQSCAAELEKWNKTVFGYVPKQIQSKRKALNELTLQDRDGVMGKEINSLRKEINDLLDCEETLWHQRSRVFWYGQGDRNTKFFHSKVSQRRKKNTISGIWDENGNWCDTNESIAATAIAYFKALFTTSNPCRIMEFTNTIPTKVTDEMNQGLIAAFTREEVVTALKQMHPTKAPGPDGMSAIFFQKYWDVVGNDITCMVLNVLNSDISIADINRTNITLIPKINCPLKMSDFRPISLCNVVYKLVSKVMANHLKNILP</sequence>
<evidence type="ECO:0000313" key="2">
    <source>
        <dbReference type="Proteomes" id="UP000594261"/>
    </source>
</evidence>
<proteinExistence type="predicted"/>
<keyword evidence="2" id="KW-1185">Reference proteome</keyword>
<evidence type="ECO:0008006" key="3">
    <source>
        <dbReference type="Google" id="ProtNLM"/>
    </source>
</evidence>
<dbReference type="OMA" id="CDMESIN"/>
<reference evidence="1" key="2">
    <citation type="submission" date="2021-01" db="UniProtKB">
        <authorList>
            <consortium name="EnsemblPlants"/>
        </authorList>
    </citation>
    <scope>IDENTIFICATION</scope>
</reference>
<reference evidence="1 2" key="1">
    <citation type="journal article" date="2016" name="G3 (Bethesda)">
        <title>First Draft Assembly and Annotation of the Genome of a California Endemic Oak Quercus lobata Nee (Fagaceae).</title>
        <authorList>
            <person name="Sork V.L."/>
            <person name="Fitz-Gibbon S.T."/>
            <person name="Puiu D."/>
            <person name="Crepeau M."/>
            <person name="Gugger P.F."/>
            <person name="Sherman R."/>
            <person name="Stevens K."/>
            <person name="Langley C.H."/>
            <person name="Pellegrini M."/>
            <person name="Salzberg S.L."/>
        </authorList>
    </citation>
    <scope>NUCLEOTIDE SEQUENCE [LARGE SCALE GENOMIC DNA]</scope>
    <source>
        <strain evidence="1 2">cv. SW786</strain>
    </source>
</reference>
<protein>
    <recommendedName>
        <fullName evidence="3">Reverse transcriptase</fullName>
    </recommendedName>
</protein>
<dbReference type="PANTHER" id="PTHR31635:SF196">
    <property type="entry name" value="REVERSE TRANSCRIPTASE DOMAIN-CONTAINING PROTEIN-RELATED"/>
    <property type="match status" value="1"/>
</dbReference>
<dbReference type="PANTHER" id="PTHR31635">
    <property type="entry name" value="REVERSE TRANSCRIPTASE DOMAIN-CONTAINING PROTEIN-RELATED"/>
    <property type="match status" value="1"/>
</dbReference>
<dbReference type="AlphaFoldDB" id="A0A7N2MR00"/>
<name>A0A7N2MR00_QUELO</name>
<dbReference type="EMBL" id="LRBV02000010">
    <property type="status" value="NOT_ANNOTATED_CDS"/>
    <property type="molecule type" value="Genomic_DNA"/>
</dbReference>
<dbReference type="InParanoid" id="A0A7N2MR00"/>